<proteinExistence type="predicted"/>
<comment type="caution">
    <text evidence="2">The sequence shown here is derived from an EMBL/GenBank/DDBJ whole genome shotgun (WGS) entry which is preliminary data.</text>
</comment>
<accession>A0A8S0ZTC8</accession>
<organism evidence="2 3">
    <name type="scientific">Arctia plantaginis</name>
    <name type="common">Wood tiger moth</name>
    <name type="synonym">Phalaena plantaginis</name>
    <dbReference type="NCBI Taxonomy" id="874455"/>
    <lineage>
        <taxon>Eukaryota</taxon>
        <taxon>Metazoa</taxon>
        <taxon>Ecdysozoa</taxon>
        <taxon>Arthropoda</taxon>
        <taxon>Hexapoda</taxon>
        <taxon>Insecta</taxon>
        <taxon>Pterygota</taxon>
        <taxon>Neoptera</taxon>
        <taxon>Endopterygota</taxon>
        <taxon>Lepidoptera</taxon>
        <taxon>Glossata</taxon>
        <taxon>Ditrysia</taxon>
        <taxon>Noctuoidea</taxon>
        <taxon>Erebidae</taxon>
        <taxon>Arctiinae</taxon>
        <taxon>Arctia</taxon>
    </lineage>
</organism>
<dbReference type="OrthoDB" id="391988at2759"/>
<feature type="region of interest" description="Disordered" evidence="1">
    <location>
        <begin position="57"/>
        <end position="87"/>
    </location>
</feature>
<evidence type="ECO:0000313" key="3">
    <source>
        <dbReference type="Proteomes" id="UP000494256"/>
    </source>
</evidence>
<dbReference type="AlphaFoldDB" id="A0A8S0ZTC8"/>
<gene>
    <name evidence="2" type="ORF">APLA_LOCUS7347</name>
</gene>
<evidence type="ECO:0000256" key="1">
    <source>
        <dbReference type="SAM" id="MobiDB-lite"/>
    </source>
</evidence>
<protein>
    <submittedName>
        <fullName evidence="2">Uncharacterized protein</fullName>
    </submittedName>
</protein>
<dbReference type="Proteomes" id="UP000494256">
    <property type="component" value="Unassembled WGS sequence"/>
</dbReference>
<evidence type="ECO:0000313" key="2">
    <source>
        <dbReference type="EMBL" id="CAB3236264.1"/>
    </source>
</evidence>
<reference evidence="2 3" key="1">
    <citation type="submission" date="2020-04" db="EMBL/GenBank/DDBJ databases">
        <authorList>
            <person name="Wallbank WR R."/>
            <person name="Pardo Diaz C."/>
            <person name="Kozak K."/>
            <person name="Martin S."/>
            <person name="Jiggins C."/>
            <person name="Moest M."/>
            <person name="Warren A I."/>
            <person name="Byers J.R.P. K."/>
            <person name="Montejo-Kovacevich G."/>
            <person name="Yen C E."/>
        </authorList>
    </citation>
    <scope>NUCLEOTIDE SEQUENCE [LARGE SCALE GENOMIC DNA]</scope>
</reference>
<name>A0A8S0ZTC8_ARCPL</name>
<dbReference type="EMBL" id="CADEBD010000300">
    <property type="protein sequence ID" value="CAB3236264.1"/>
    <property type="molecule type" value="Genomic_DNA"/>
</dbReference>
<sequence length="87" mass="10626">MFVRRHQELQDFQQCYLQIKVSSDDRRSVVKIWRKSFRSVHAQNGPFWWIKCNGLERDNPKTQNRSRTSQREFCHRPNGKKSRPELH</sequence>